<dbReference type="OrthoDB" id="5413827at2759"/>
<dbReference type="PANTHER" id="PTHR38790:SF4">
    <property type="entry name" value="2EXR DOMAIN-CONTAINING PROTEIN"/>
    <property type="match status" value="1"/>
</dbReference>
<feature type="compositionally biased region" description="Basic and acidic residues" evidence="1">
    <location>
        <begin position="15"/>
        <end position="42"/>
    </location>
</feature>
<keyword evidence="4" id="KW-1185">Reference proteome</keyword>
<evidence type="ECO:0000256" key="1">
    <source>
        <dbReference type="SAM" id="MobiDB-lite"/>
    </source>
</evidence>
<dbReference type="EMBL" id="ML976088">
    <property type="protein sequence ID" value="KAF1939089.1"/>
    <property type="molecule type" value="Genomic_DNA"/>
</dbReference>
<protein>
    <recommendedName>
        <fullName evidence="2">DUF7730 domain-containing protein</fullName>
    </recommendedName>
</protein>
<accession>A0A6A5SI84</accession>
<feature type="region of interest" description="Disordered" evidence="1">
    <location>
        <begin position="1"/>
        <end position="94"/>
    </location>
</feature>
<dbReference type="Proteomes" id="UP000800038">
    <property type="component" value="Unassembled WGS sequence"/>
</dbReference>
<evidence type="ECO:0000259" key="2">
    <source>
        <dbReference type="Pfam" id="PF24864"/>
    </source>
</evidence>
<organism evidence="3 4">
    <name type="scientific">Clathrospora elynae</name>
    <dbReference type="NCBI Taxonomy" id="706981"/>
    <lineage>
        <taxon>Eukaryota</taxon>
        <taxon>Fungi</taxon>
        <taxon>Dikarya</taxon>
        <taxon>Ascomycota</taxon>
        <taxon>Pezizomycotina</taxon>
        <taxon>Dothideomycetes</taxon>
        <taxon>Pleosporomycetidae</taxon>
        <taxon>Pleosporales</taxon>
        <taxon>Diademaceae</taxon>
        <taxon>Clathrospora</taxon>
    </lineage>
</organism>
<reference evidence="3" key="1">
    <citation type="journal article" date="2020" name="Stud. Mycol.">
        <title>101 Dothideomycetes genomes: a test case for predicting lifestyles and emergence of pathogens.</title>
        <authorList>
            <person name="Haridas S."/>
            <person name="Albert R."/>
            <person name="Binder M."/>
            <person name="Bloem J."/>
            <person name="Labutti K."/>
            <person name="Salamov A."/>
            <person name="Andreopoulos B."/>
            <person name="Baker S."/>
            <person name="Barry K."/>
            <person name="Bills G."/>
            <person name="Bluhm B."/>
            <person name="Cannon C."/>
            <person name="Castanera R."/>
            <person name="Culley D."/>
            <person name="Daum C."/>
            <person name="Ezra D."/>
            <person name="Gonzalez J."/>
            <person name="Henrissat B."/>
            <person name="Kuo A."/>
            <person name="Liang C."/>
            <person name="Lipzen A."/>
            <person name="Lutzoni F."/>
            <person name="Magnuson J."/>
            <person name="Mondo S."/>
            <person name="Nolan M."/>
            <person name="Ohm R."/>
            <person name="Pangilinan J."/>
            <person name="Park H.-J."/>
            <person name="Ramirez L."/>
            <person name="Alfaro M."/>
            <person name="Sun H."/>
            <person name="Tritt A."/>
            <person name="Yoshinaga Y."/>
            <person name="Zwiers L.-H."/>
            <person name="Turgeon B."/>
            <person name="Goodwin S."/>
            <person name="Spatafora J."/>
            <person name="Crous P."/>
            <person name="Grigoriev I."/>
        </authorList>
    </citation>
    <scope>NUCLEOTIDE SEQUENCE</scope>
    <source>
        <strain evidence="3">CBS 161.51</strain>
    </source>
</reference>
<proteinExistence type="predicted"/>
<dbReference type="PANTHER" id="PTHR38790">
    <property type="entry name" value="2EXR DOMAIN-CONTAINING PROTEIN-RELATED"/>
    <property type="match status" value="1"/>
</dbReference>
<dbReference type="Pfam" id="PF24864">
    <property type="entry name" value="DUF7730"/>
    <property type="match status" value="1"/>
</dbReference>
<sequence>MGKRTYSQRDKRRSAHEIHGLPNHNDDDSRKRYKADEPDELHLSTPRSSGKGIVSTLLKKGLKPKVPKKFRGPTSLPELEDEIDIDSAPESSDKRSVFEKVLRARYQPVKPLKPTIHGSRDEFAEAMKDGRRSKAYNGEQRNSHLPTPPVEFQTKAHQQARRDSTFAHINGAANKPPTKTPNGSSAPTETSQLFEKIIKYEQPKEPYVTKLYKSEETLAPRRTIEGVRMSSTSGEAQMWSANQTNSLFLQLPEQVRTLVYEYALGGKTINIGFETYRTTYKSNRPKQPQTVDPIFKYHCTVFNTKTNPFRATALPYIKMSTGFTPLNNICRQLYKETATLPYKLNFLSFASQNIMFNFLCMEKRLSRQQLDAITQLVLPDALPGSNVLSSLRNLERVYLAFDIDNRGWYRVVRQEGQAPKLVRAVKELG</sequence>
<evidence type="ECO:0000313" key="4">
    <source>
        <dbReference type="Proteomes" id="UP000800038"/>
    </source>
</evidence>
<dbReference type="AlphaFoldDB" id="A0A6A5SI84"/>
<feature type="compositionally biased region" description="Basic residues" evidence="1">
    <location>
        <begin position="60"/>
        <end position="71"/>
    </location>
</feature>
<name>A0A6A5SI84_9PLEO</name>
<feature type="compositionally biased region" description="Acidic residues" evidence="1">
    <location>
        <begin position="78"/>
        <end position="87"/>
    </location>
</feature>
<feature type="domain" description="DUF7730" evidence="2">
    <location>
        <begin position="242"/>
        <end position="412"/>
    </location>
</feature>
<evidence type="ECO:0000313" key="3">
    <source>
        <dbReference type="EMBL" id="KAF1939089.1"/>
    </source>
</evidence>
<dbReference type="InterPro" id="IPR056632">
    <property type="entry name" value="DUF7730"/>
</dbReference>
<gene>
    <name evidence="3" type="ORF">EJ02DRAFT_382413</name>
</gene>